<gene>
    <name evidence="1" type="ORF">CAMP_LOCUS18368</name>
</gene>
<accession>A0A9P1J3B4</accession>
<comment type="caution">
    <text evidence="1">The sequence shown here is derived from an EMBL/GenBank/DDBJ whole genome shotgun (WGS) entry which is preliminary data.</text>
</comment>
<organism evidence="1 2">
    <name type="scientific">Caenorhabditis angaria</name>
    <dbReference type="NCBI Taxonomy" id="860376"/>
    <lineage>
        <taxon>Eukaryota</taxon>
        <taxon>Metazoa</taxon>
        <taxon>Ecdysozoa</taxon>
        <taxon>Nematoda</taxon>
        <taxon>Chromadorea</taxon>
        <taxon>Rhabditida</taxon>
        <taxon>Rhabditina</taxon>
        <taxon>Rhabditomorpha</taxon>
        <taxon>Rhabditoidea</taxon>
        <taxon>Rhabditidae</taxon>
        <taxon>Peloderinae</taxon>
        <taxon>Caenorhabditis</taxon>
    </lineage>
</organism>
<dbReference type="Proteomes" id="UP001152747">
    <property type="component" value="Unassembled WGS sequence"/>
</dbReference>
<dbReference type="EMBL" id="CANHGI010000006">
    <property type="protein sequence ID" value="CAI5455731.1"/>
    <property type="molecule type" value="Genomic_DNA"/>
</dbReference>
<name>A0A9P1J3B4_9PELO</name>
<evidence type="ECO:0000313" key="1">
    <source>
        <dbReference type="EMBL" id="CAI5455731.1"/>
    </source>
</evidence>
<evidence type="ECO:0008006" key="3">
    <source>
        <dbReference type="Google" id="ProtNLM"/>
    </source>
</evidence>
<evidence type="ECO:0000313" key="2">
    <source>
        <dbReference type="Proteomes" id="UP001152747"/>
    </source>
</evidence>
<reference evidence="1" key="1">
    <citation type="submission" date="2022-11" db="EMBL/GenBank/DDBJ databases">
        <authorList>
            <person name="Kikuchi T."/>
        </authorList>
    </citation>
    <scope>NUCLEOTIDE SEQUENCE</scope>
    <source>
        <strain evidence="1">PS1010</strain>
    </source>
</reference>
<dbReference type="AlphaFoldDB" id="A0A9P1J3B4"/>
<keyword evidence="2" id="KW-1185">Reference proteome</keyword>
<proteinExistence type="predicted"/>
<sequence>MCSKSTRKTGESIRDNANLELPMSKKRRLEFDQTAKLKTYYKYGVEIFGIYSIHFDYIKKPLCDSFGNGYDNNICSTIAKEIFEMVCDEKGINSEEFFRFDDSDDILYSEINISNFTERLLHFPLFSRGSDHNPCSIEVNVKNLGAIENNAIFRARLNDTILKNEEQKRIFDRFYNITDPMENFPIVQEDDNK</sequence>
<protein>
    <recommendedName>
        <fullName evidence="3">Endonuclease/exonuclease/phosphatase domain-containing protein</fullName>
    </recommendedName>
</protein>